<dbReference type="EMBL" id="FONY01000005">
    <property type="protein sequence ID" value="SFE72026.1"/>
    <property type="molecule type" value="Genomic_DNA"/>
</dbReference>
<dbReference type="AlphaFoldDB" id="A0A1I2CUM2"/>
<evidence type="ECO:0000313" key="6">
    <source>
        <dbReference type="Proteomes" id="UP000199513"/>
    </source>
</evidence>
<dbReference type="STRING" id="1003.SAMN04488541_1005162"/>
<dbReference type="PANTHER" id="PTHR43280">
    <property type="entry name" value="ARAC-FAMILY TRANSCRIPTIONAL REGULATOR"/>
    <property type="match status" value="1"/>
</dbReference>
<gene>
    <name evidence="5" type="ORF">SAMN04488541_1005162</name>
</gene>
<keyword evidence="6" id="KW-1185">Reference proteome</keyword>
<keyword evidence="2 5" id="KW-0238">DNA-binding</keyword>
<dbReference type="GO" id="GO:0003700">
    <property type="term" value="F:DNA-binding transcription factor activity"/>
    <property type="evidence" value="ECO:0007669"/>
    <property type="project" value="InterPro"/>
</dbReference>
<protein>
    <submittedName>
        <fullName evidence="5">AraC-type DNA-binding protein</fullName>
    </submittedName>
</protein>
<feature type="domain" description="HTH araC/xylS-type" evidence="4">
    <location>
        <begin position="201"/>
        <end position="299"/>
    </location>
</feature>
<proteinExistence type="predicted"/>
<dbReference type="PROSITE" id="PS01124">
    <property type="entry name" value="HTH_ARAC_FAMILY_2"/>
    <property type="match status" value="1"/>
</dbReference>
<dbReference type="Pfam" id="PF12833">
    <property type="entry name" value="HTH_18"/>
    <property type="match status" value="1"/>
</dbReference>
<reference evidence="5 6" key="1">
    <citation type="submission" date="2016-10" db="EMBL/GenBank/DDBJ databases">
        <authorList>
            <person name="de Groot N.N."/>
        </authorList>
    </citation>
    <scope>NUCLEOTIDE SEQUENCE [LARGE SCALE GENOMIC DNA]</scope>
    <source>
        <strain>GEY</strain>
        <strain evidence="6">DSM 9560</strain>
    </source>
</reference>
<dbReference type="RefSeq" id="WP_091540744.1">
    <property type="nucleotide sequence ID" value="NZ_FONY01000005.1"/>
</dbReference>
<dbReference type="GO" id="GO:0043565">
    <property type="term" value="F:sequence-specific DNA binding"/>
    <property type="evidence" value="ECO:0007669"/>
    <property type="project" value="InterPro"/>
</dbReference>
<dbReference type="Gene3D" id="1.10.10.60">
    <property type="entry name" value="Homeodomain-like"/>
    <property type="match status" value="1"/>
</dbReference>
<accession>A0A1I2CUM2</accession>
<keyword evidence="1" id="KW-0805">Transcription regulation</keyword>
<organism evidence="5 6">
    <name type="scientific">Thermoflexibacter ruber</name>
    <dbReference type="NCBI Taxonomy" id="1003"/>
    <lineage>
        <taxon>Bacteria</taxon>
        <taxon>Pseudomonadati</taxon>
        <taxon>Bacteroidota</taxon>
        <taxon>Cytophagia</taxon>
        <taxon>Cytophagales</taxon>
        <taxon>Thermoflexibacteraceae</taxon>
        <taxon>Thermoflexibacter</taxon>
    </lineage>
</organism>
<evidence type="ECO:0000256" key="1">
    <source>
        <dbReference type="ARBA" id="ARBA00023015"/>
    </source>
</evidence>
<evidence type="ECO:0000313" key="5">
    <source>
        <dbReference type="EMBL" id="SFE72026.1"/>
    </source>
</evidence>
<dbReference type="PANTHER" id="PTHR43280:SF32">
    <property type="entry name" value="TRANSCRIPTIONAL REGULATORY PROTEIN"/>
    <property type="match status" value="1"/>
</dbReference>
<dbReference type="SMART" id="SM00342">
    <property type="entry name" value="HTH_ARAC"/>
    <property type="match status" value="1"/>
</dbReference>
<dbReference type="InterPro" id="IPR009057">
    <property type="entry name" value="Homeodomain-like_sf"/>
</dbReference>
<dbReference type="OrthoDB" id="9793451at2"/>
<evidence type="ECO:0000256" key="2">
    <source>
        <dbReference type="ARBA" id="ARBA00023125"/>
    </source>
</evidence>
<sequence>MPFSSIHKFTEFNEFHHAANGLVRSAHSEIHIFRFEDIGKQVIKNMPLFRTSFYQIGLMRNAKFSMSIYDTVHQLDEQCALVFFKPGQLIQFESDPNWQGYVLMFKESFLSIKQDNPNAKKEFTLLDPTTESFTLITKDIYDELSGIYEKILHEYTNDFPQSLPVIELYIHILFYKIERLCKISKEIDEKLFSSRKAEITYQFKKLIQNNLRTSKSVTDYADMLHISPKYLIEVVSDVTNQSPKELINEQIILEVKTLLKHTDYPISDIATAYHFTDQSHFANFFKKATSLSPLEYRNLHRSDFKK</sequence>
<dbReference type="Proteomes" id="UP000199513">
    <property type="component" value="Unassembled WGS sequence"/>
</dbReference>
<name>A0A1I2CUM2_9BACT</name>
<dbReference type="SUPFAM" id="SSF46689">
    <property type="entry name" value="Homeodomain-like"/>
    <property type="match status" value="1"/>
</dbReference>
<evidence type="ECO:0000256" key="3">
    <source>
        <dbReference type="ARBA" id="ARBA00023163"/>
    </source>
</evidence>
<evidence type="ECO:0000259" key="4">
    <source>
        <dbReference type="PROSITE" id="PS01124"/>
    </source>
</evidence>
<dbReference type="InterPro" id="IPR018060">
    <property type="entry name" value="HTH_AraC"/>
</dbReference>
<keyword evidence="3" id="KW-0804">Transcription</keyword>